<dbReference type="FunFam" id="1.10.10.10:FF:000027">
    <property type="entry name" value="Heat shock transcription factor 1"/>
    <property type="match status" value="1"/>
</dbReference>
<name>A0A7S4HP94_9EUKA</name>
<dbReference type="PRINTS" id="PR00056">
    <property type="entry name" value="HSFDOMAIN"/>
</dbReference>
<evidence type="ECO:0000256" key="1">
    <source>
        <dbReference type="ARBA" id="ARBA00004123"/>
    </source>
</evidence>
<comment type="similarity">
    <text evidence="6">Belongs to the HSF family.</text>
</comment>
<dbReference type="InterPro" id="IPR036390">
    <property type="entry name" value="WH_DNA-bd_sf"/>
</dbReference>
<dbReference type="SMART" id="SM00415">
    <property type="entry name" value="HSF"/>
    <property type="match status" value="1"/>
</dbReference>
<dbReference type="AlphaFoldDB" id="A0A7S4HP94"/>
<evidence type="ECO:0000256" key="4">
    <source>
        <dbReference type="ARBA" id="ARBA00023163"/>
    </source>
</evidence>
<keyword evidence="2" id="KW-0805">Transcription regulation</keyword>
<comment type="subcellular location">
    <subcellularLocation>
        <location evidence="1">Nucleus</location>
    </subcellularLocation>
</comment>
<dbReference type="GO" id="GO:0005634">
    <property type="term" value="C:nucleus"/>
    <property type="evidence" value="ECO:0007669"/>
    <property type="project" value="UniProtKB-SubCell"/>
</dbReference>
<dbReference type="InterPro" id="IPR000232">
    <property type="entry name" value="HSF_DNA-bd"/>
</dbReference>
<dbReference type="GO" id="GO:0043565">
    <property type="term" value="F:sequence-specific DNA binding"/>
    <property type="evidence" value="ECO:0007669"/>
    <property type="project" value="InterPro"/>
</dbReference>
<organism evidence="8">
    <name type="scientific">Vannella robusta</name>
    <dbReference type="NCBI Taxonomy" id="1487602"/>
    <lineage>
        <taxon>Eukaryota</taxon>
        <taxon>Amoebozoa</taxon>
        <taxon>Discosea</taxon>
        <taxon>Flabellinia</taxon>
        <taxon>Vannellidae</taxon>
        <taxon>Vannella</taxon>
    </lineage>
</organism>
<evidence type="ECO:0000259" key="7">
    <source>
        <dbReference type="PROSITE" id="PS00434"/>
    </source>
</evidence>
<dbReference type="Pfam" id="PF00447">
    <property type="entry name" value="HSF_DNA-bind"/>
    <property type="match status" value="1"/>
</dbReference>
<proteinExistence type="inferred from homology"/>
<protein>
    <recommendedName>
        <fullName evidence="7">HSF-type DNA-binding domain-containing protein</fullName>
    </recommendedName>
</protein>
<evidence type="ECO:0000256" key="6">
    <source>
        <dbReference type="RuleBase" id="RU004020"/>
    </source>
</evidence>
<evidence type="ECO:0000256" key="3">
    <source>
        <dbReference type="ARBA" id="ARBA00023125"/>
    </source>
</evidence>
<dbReference type="Gene3D" id="1.10.10.10">
    <property type="entry name" value="Winged helix-like DNA-binding domain superfamily/Winged helix DNA-binding domain"/>
    <property type="match status" value="1"/>
</dbReference>
<feature type="domain" description="HSF-type DNA-binding" evidence="7">
    <location>
        <begin position="47"/>
        <end position="71"/>
    </location>
</feature>
<keyword evidence="5" id="KW-0539">Nucleus</keyword>
<sequence>MPRNATPFIRKTYDLVSDESLSHIITWSSTSDSFVILNPSTLESEVLPKIFKHNNLNSFVRQLNTYGFKKIQKKGSKDAEFKHKLFIKGQEKLLPFINRRSPSKTNIAKQKEDENYNIIKKSVEEEAYIKQLIADNENMTKELLISREKQIRMDQELYKAKRELLEARSLLRQFAIQQVPIPAYCHANSFAGNNNHMMPNNSVDTTFFDKLNQDVAENIPNDLFHQTSDPLSFEDALQLQNFDVSGLL</sequence>
<dbReference type="EMBL" id="HBKP01004078">
    <property type="protein sequence ID" value="CAE2205184.1"/>
    <property type="molecule type" value="Transcribed_RNA"/>
</dbReference>
<evidence type="ECO:0000256" key="2">
    <source>
        <dbReference type="ARBA" id="ARBA00023015"/>
    </source>
</evidence>
<gene>
    <name evidence="8" type="ORF">VSP0166_LOCUS2945</name>
</gene>
<dbReference type="SUPFAM" id="SSF46785">
    <property type="entry name" value="Winged helix' DNA-binding domain"/>
    <property type="match status" value="1"/>
</dbReference>
<dbReference type="PANTHER" id="PTHR10015:SF427">
    <property type="entry name" value="HEAT SHOCK FACTOR PROTEIN"/>
    <property type="match status" value="1"/>
</dbReference>
<accession>A0A7S4HP94</accession>
<dbReference type="PROSITE" id="PS00434">
    <property type="entry name" value="HSF_DOMAIN"/>
    <property type="match status" value="1"/>
</dbReference>
<keyword evidence="4" id="KW-0804">Transcription</keyword>
<dbReference type="GO" id="GO:0003700">
    <property type="term" value="F:DNA-binding transcription factor activity"/>
    <property type="evidence" value="ECO:0007669"/>
    <property type="project" value="InterPro"/>
</dbReference>
<dbReference type="PANTHER" id="PTHR10015">
    <property type="entry name" value="HEAT SHOCK TRANSCRIPTION FACTOR"/>
    <property type="match status" value="1"/>
</dbReference>
<evidence type="ECO:0000256" key="5">
    <source>
        <dbReference type="ARBA" id="ARBA00023242"/>
    </source>
</evidence>
<evidence type="ECO:0000313" key="8">
    <source>
        <dbReference type="EMBL" id="CAE2205184.1"/>
    </source>
</evidence>
<keyword evidence="3" id="KW-0238">DNA-binding</keyword>
<dbReference type="InterPro" id="IPR036388">
    <property type="entry name" value="WH-like_DNA-bd_sf"/>
</dbReference>
<reference evidence="8" key="1">
    <citation type="submission" date="2021-01" db="EMBL/GenBank/DDBJ databases">
        <authorList>
            <person name="Corre E."/>
            <person name="Pelletier E."/>
            <person name="Niang G."/>
            <person name="Scheremetjew M."/>
            <person name="Finn R."/>
            <person name="Kale V."/>
            <person name="Holt S."/>
            <person name="Cochrane G."/>
            <person name="Meng A."/>
            <person name="Brown T."/>
            <person name="Cohen L."/>
        </authorList>
    </citation>
    <scope>NUCLEOTIDE SEQUENCE</scope>
    <source>
        <strain evidence="8">DIVA3 518/3/11/1/6</strain>
    </source>
</reference>